<dbReference type="Pfam" id="PF04389">
    <property type="entry name" value="Peptidase_M28"/>
    <property type="match status" value="1"/>
</dbReference>
<evidence type="ECO:0000256" key="3">
    <source>
        <dbReference type="SAM" id="SignalP"/>
    </source>
</evidence>
<gene>
    <name evidence="5" type="ORF">ACFSDX_05420</name>
</gene>
<dbReference type="Gene3D" id="3.40.630.10">
    <property type="entry name" value="Zn peptidases"/>
    <property type="match status" value="1"/>
</dbReference>
<sequence>MKNFLPRLTLLAVASFLLTACPAEKPADTASQPEKGDAALAKAPVFSADSAYAFTARQVAFGPRVPNTPAHVACGNYLVAKLKGFGLTVREQPFTAMTFDGTQIKGRNIIAQYQPQAARRVALFAHWDTRPFADAEKDKAKRKLPMDGASDGASAVAVALEIVRTLSQQPEKLAPNVGVDVILVDAEDWGFEVGAIEGQKNLLEGNGDGWCLGSQYWAKNMVPPNYKAEYGILLDMVGAKDGHFTREGTSLDKARTVVDKIWNTAAKIGYSDYFLFKDTGAITDDHVYINQAGIPTVDIYDHPAYGEEYFPAYHHTTADNMSIIDRKTMKAVGQTVLQVLYNE</sequence>
<dbReference type="PANTHER" id="PTHR12283:SF6">
    <property type="entry name" value="GLUTAMINYL-PEPTIDE CYCLOTRANSFERASE-RELATED"/>
    <property type="match status" value="1"/>
</dbReference>
<feature type="chain" id="PRO_5045693986" evidence="3">
    <location>
        <begin position="21"/>
        <end position="343"/>
    </location>
</feature>
<dbReference type="InterPro" id="IPR007484">
    <property type="entry name" value="Peptidase_M28"/>
</dbReference>
<dbReference type="Proteomes" id="UP001597197">
    <property type="component" value="Unassembled WGS sequence"/>
</dbReference>
<accession>A0ABW4QS30</accession>
<evidence type="ECO:0000256" key="2">
    <source>
        <dbReference type="ARBA" id="ARBA00023315"/>
    </source>
</evidence>
<keyword evidence="3" id="KW-0732">Signal</keyword>
<protein>
    <submittedName>
        <fullName evidence="5">M28 family peptidase</fullName>
    </submittedName>
</protein>
<evidence type="ECO:0000313" key="5">
    <source>
        <dbReference type="EMBL" id="MFD1871855.1"/>
    </source>
</evidence>
<evidence type="ECO:0000259" key="4">
    <source>
        <dbReference type="Pfam" id="PF04389"/>
    </source>
</evidence>
<feature type="domain" description="Peptidase M28" evidence="4">
    <location>
        <begin position="108"/>
        <end position="339"/>
    </location>
</feature>
<dbReference type="PROSITE" id="PS51257">
    <property type="entry name" value="PROKAR_LIPOPROTEIN"/>
    <property type="match status" value="1"/>
</dbReference>
<proteinExistence type="predicted"/>
<keyword evidence="2" id="KW-0012">Acyltransferase</keyword>
<reference evidence="6" key="1">
    <citation type="journal article" date="2019" name="Int. J. Syst. Evol. Microbiol.">
        <title>The Global Catalogue of Microorganisms (GCM) 10K type strain sequencing project: providing services to taxonomists for standard genome sequencing and annotation.</title>
        <authorList>
            <consortium name="The Broad Institute Genomics Platform"/>
            <consortium name="The Broad Institute Genome Sequencing Center for Infectious Disease"/>
            <person name="Wu L."/>
            <person name="Ma J."/>
        </authorList>
    </citation>
    <scope>NUCLEOTIDE SEQUENCE [LARGE SCALE GENOMIC DNA]</scope>
    <source>
        <strain evidence="6">CGMCC 1.15795</strain>
    </source>
</reference>
<dbReference type="PANTHER" id="PTHR12283">
    <property type="entry name" value="GLUTAMINYL-PEPTIDE CYCLOTRANSFERASE"/>
    <property type="match status" value="1"/>
</dbReference>
<evidence type="ECO:0000256" key="1">
    <source>
        <dbReference type="ARBA" id="ARBA00022679"/>
    </source>
</evidence>
<name>A0ABW4QS30_9BACT</name>
<dbReference type="RefSeq" id="WP_382319336.1">
    <property type="nucleotide sequence ID" value="NZ_JBHUIA010000001.1"/>
</dbReference>
<feature type="signal peptide" evidence="3">
    <location>
        <begin position="1"/>
        <end position="20"/>
    </location>
</feature>
<dbReference type="InterPro" id="IPR040234">
    <property type="entry name" value="QC/QCL"/>
</dbReference>
<organism evidence="5 6">
    <name type="scientific">Hymenobacter bucti</name>
    <dbReference type="NCBI Taxonomy" id="1844114"/>
    <lineage>
        <taxon>Bacteria</taxon>
        <taxon>Pseudomonadati</taxon>
        <taxon>Bacteroidota</taxon>
        <taxon>Cytophagia</taxon>
        <taxon>Cytophagales</taxon>
        <taxon>Hymenobacteraceae</taxon>
        <taxon>Hymenobacter</taxon>
    </lineage>
</organism>
<keyword evidence="1" id="KW-0808">Transferase</keyword>
<evidence type="ECO:0000313" key="6">
    <source>
        <dbReference type="Proteomes" id="UP001597197"/>
    </source>
</evidence>
<keyword evidence="6" id="KW-1185">Reference proteome</keyword>
<dbReference type="EMBL" id="JBHUFD010000001">
    <property type="protein sequence ID" value="MFD1871855.1"/>
    <property type="molecule type" value="Genomic_DNA"/>
</dbReference>
<comment type="caution">
    <text evidence="5">The sequence shown here is derived from an EMBL/GenBank/DDBJ whole genome shotgun (WGS) entry which is preliminary data.</text>
</comment>
<dbReference type="SUPFAM" id="SSF53187">
    <property type="entry name" value="Zn-dependent exopeptidases"/>
    <property type="match status" value="1"/>
</dbReference>